<dbReference type="GO" id="GO:0006351">
    <property type="term" value="P:DNA-templated transcription"/>
    <property type="evidence" value="ECO:0007669"/>
    <property type="project" value="InterPro"/>
</dbReference>
<dbReference type="CDD" id="cd13229">
    <property type="entry name" value="PH_TFIIH"/>
    <property type="match status" value="1"/>
</dbReference>
<reference evidence="9" key="1">
    <citation type="submission" date="2021-01" db="UniProtKB">
        <authorList>
            <consortium name="EnsemblMetazoa"/>
        </authorList>
    </citation>
    <scope>IDENTIFICATION</scope>
</reference>
<dbReference type="Gene3D" id="6.10.140.1200">
    <property type="match status" value="1"/>
</dbReference>
<evidence type="ECO:0000313" key="10">
    <source>
        <dbReference type="Proteomes" id="UP000594262"/>
    </source>
</evidence>
<dbReference type="InterPro" id="IPR027079">
    <property type="entry name" value="Tfb1/GTF2H1"/>
</dbReference>
<evidence type="ECO:0000256" key="6">
    <source>
        <dbReference type="ARBA" id="ARBA00023242"/>
    </source>
</evidence>
<evidence type="ECO:0000256" key="3">
    <source>
        <dbReference type="ARBA" id="ARBA00022737"/>
    </source>
</evidence>
<evidence type="ECO:0000256" key="4">
    <source>
        <dbReference type="ARBA" id="ARBA00023015"/>
    </source>
</evidence>
<dbReference type="Pfam" id="PF03909">
    <property type="entry name" value="BSD"/>
    <property type="match status" value="1"/>
</dbReference>
<keyword evidence="4" id="KW-0805">Transcription regulation</keyword>
<dbReference type="InterPro" id="IPR013876">
    <property type="entry name" value="TFIIH_BTF_p62_N"/>
</dbReference>
<dbReference type="InterPro" id="IPR035925">
    <property type="entry name" value="BSD_dom_sf"/>
</dbReference>
<evidence type="ECO:0000256" key="7">
    <source>
        <dbReference type="SAM" id="MobiDB-lite"/>
    </source>
</evidence>
<evidence type="ECO:0000256" key="1">
    <source>
        <dbReference type="ARBA" id="ARBA00004123"/>
    </source>
</evidence>
<dbReference type="SUPFAM" id="SSF50729">
    <property type="entry name" value="PH domain-like"/>
    <property type="match status" value="1"/>
</dbReference>
<dbReference type="OrthoDB" id="360521at2759"/>
<dbReference type="EnsemblMetazoa" id="CLYHEMT015071.1">
    <property type="protein sequence ID" value="CLYHEMP015071.1"/>
    <property type="gene ID" value="CLYHEMG015071"/>
</dbReference>
<sequence length="524" mass="60613">MADNGKLLKEVSGVVKFKKNEGTLKLYANRLVWTPNKSGDKKFQCQFSDIKVQRISPDTSSKVQLQIVFHNDSAYNFQFANSSGRQVQVKERDEIKEILAELIPQHRQMANKDLEEKNRIFKEKPELYQLYKDLVVSQIITSEEFWESQKLKMKKQCSNTEEQEVGIASGFLAELKPDMHGCNELRFNLTADNINAIFKMYPGVKKRYVQTVPSEVTEKEFWSEFFQSQYFHRDRIQKSTSSKDVFGDLAKKDEEAQLKELRESFFDPLINFTSASPNSQEGYGSGFRQKTIGESLLKQFNNQSLLVLQNTLKRKTNDELSTVKQKRIRDALELEDLESKEQQATTSLNILDTDKFSHKGPDDEDNGHTNGNGTNTQQNMESFKHNVLTWVPNLPKAMTLDECRRMAVDLSPGGRLIQNHSSKSYSENVSKDMVQETKKNYMAVAELLRHFWCCFPIKSPQLEEKVRRMATSIEKYRDTKLANFINMQPASCDQLGTHLARMIEEALKKFRTWEEKRTAKNIKV</sequence>
<keyword evidence="10" id="KW-1185">Reference proteome</keyword>
<evidence type="ECO:0000256" key="2">
    <source>
        <dbReference type="ARBA" id="ARBA00009448"/>
    </source>
</evidence>
<keyword evidence="6" id="KW-0539">Nucleus</keyword>
<dbReference type="PANTHER" id="PTHR12856">
    <property type="entry name" value="TRANSCRIPTION INITIATION FACTOR IIH-RELATED"/>
    <property type="match status" value="1"/>
</dbReference>
<protein>
    <recommendedName>
        <fullName evidence="8">BSD domain-containing protein</fullName>
    </recommendedName>
</protein>
<dbReference type="SMART" id="SM00751">
    <property type="entry name" value="BSD"/>
    <property type="match status" value="2"/>
</dbReference>
<proteinExistence type="inferred from homology"/>
<evidence type="ECO:0000259" key="8">
    <source>
        <dbReference type="PROSITE" id="PS50858"/>
    </source>
</evidence>
<feature type="compositionally biased region" description="Low complexity" evidence="7">
    <location>
        <begin position="368"/>
        <end position="378"/>
    </location>
</feature>
<dbReference type="RefSeq" id="XP_066913211.1">
    <property type="nucleotide sequence ID" value="XM_067057110.1"/>
</dbReference>
<dbReference type="Proteomes" id="UP000594262">
    <property type="component" value="Unplaced"/>
</dbReference>
<dbReference type="InterPro" id="IPR005607">
    <property type="entry name" value="BSD_dom"/>
</dbReference>
<keyword evidence="5" id="KW-0804">Transcription</keyword>
<evidence type="ECO:0000313" key="9">
    <source>
        <dbReference type="EnsemblMetazoa" id="CLYHEMP015071.1"/>
    </source>
</evidence>
<dbReference type="GO" id="GO:0006289">
    <property type="term" value="P:nucleotide-excision repair"/>
    <property type="evidence" value="ECO:0007669"/>
    <property type="project" value="InterPro"/>
</dbReference>
<dbReference type="AlphaFoldDB" id="A0A7M5WYT9"/>
<evidence type="ECO:0000256" key="5">
    <source>
        <dbReference type="ARBA" id="ARBA00023163"/>
    </source>
</evidence>
<feature type="region of interest" description="Disordered" evidence="7">
    <location>
        <begin position="338"/>
        <end position="378"/>
    </location>
</feature>
<feature type="domain" description="BSD" evidence="8">
    <location>
        <begin position="115"/>
        <end position="146"/>
    </location>
</feature>
<dbReference type="SUPFAM" id="SSF140383">
    <property type="entry name" value="BSD domain-like"/>
    <property type="match status" value="2"/>
</dbReference>
<feature type="domain" description="BSD" evidence="8">
    <location>
        <begin position="181"/>
        <end position="233"/>
    </location>
</feature>
<name>A0A7M5WYT9_9CNID</name>
<dbReference type="Gene3D" id="2.30.29.30">
    <property type="entry name" value="Pleckstrin-homology domain (PH domain)/Phosphotyrosine-binding domain (PTB)"/>
    <property type="match status" value="1"/>
</dbReference>
<dbReference type="GeneID" id="136800453"/>
<feature type="compositionally biased region" description="Basic and acidic residues" evidence="7">
    <location>
        <begin position="352"/>
        <end position="361"/>
    </location>
</feature>
<comment type="subcellular location">
    <subcellularLocation>
        <location evidence="1">Nucleus</location>
    </subcellularLocation>
</comment>
<accession>A0A7M5WYT9</accession>
<keyword evidence="3" id="KW-0677">Repeat</keyword>
<dbReference type="GO" id="GO:0000439">
    <property type="term" value="C:transcription factor TFIIH core complex"/>
    <property type="evidence" value="ECO:0007669"/>
    <property type="project" value="InterPro"/>
</dbReference>
<comment type="similarity">
    <text evidence="2">Belongs to the TFB1 family.</text>
</comment>
<dbReference type="InterPro" id="IPR011993">
    <property type="entry name" value="PH-like_dom_sf"/>
</dbReference>
<dbReference type="Pfam" id="PF08567">
    <property type="entry name" value="PH_TFIIH"/>
    <property type="match status" value="1"/>
</dbReference>
<organism evidence="9 10">
    <name type="scientific">Clytia hemisphaerica</name>
    <dbReference type="NCBI Taxonomy" id="252671"/>
    <lineage>
        <taxon>Eukaryota</taxon>
        <taxon>Metazoa</taxon>
        <taxon>Cnidaria</taxon>
        <taxon>Hydrozoa</taxon>
        <taxon>Hydroidolina</taxon>
        <taxon>Leptothecata</taxon>
        <taxon>Obeliida</taxon>
        <taxon>Clytiidae</taxon>
        <taxon>Clytia</taxon>
    </lineage>
</organism>
<dbReference type="PROSITE" id="PS50858">
    <property type="entry name" value="BSD"/>
    <property type="match status" value="2"/>
</dbReference>